<evidence type="ECO:0000313" key="3">
    <source>
        <dbReference type="Proteomes" id="UP000663879"/>
    </source>
</evidence>
<accession>A0A814N5D8</accession>
<organism evidence="2 3">
    <name type="scientific">Brachionus calyciflorus</name>
    <dbReference type="NCBI Taxonomy" id="104777"/>
    <lineage>
        <taxon>Eukaryota</taxon>
        <taxon>Metazoa</taxon>
        <taxon>Spiralia</taxon>
        <taxon>Gnathifera</taxon>
        <taxon>Rotifera</taxon>
        <taxon>Eurotatoria</taxon>
        <taxon>Monogononta</taxon>
        <taxon>Pseudotrocha</taxon>
        <taxon>Ploima</taxon>
        <taxon>Brachionidae</taxon>
        <taxon>Brachionus</taxon>
    </lineage>
</organism>
<feature type="non-terminal residue" evidence="2">
    <location>
        <position position="1"/>
    </location>
</feature>
<protein>
    <recommendedName>
        <fullName evidence="1">PKD/REJ-like domain-containing protein</fullName>
    </recommendedName>
</protein>
<feature type="domain" description="PKD/REJ-like" evidence="1">
    <location>
        <begin position="38"/>
        <end position="112"/>
    </location>
</feature>
<comment type="caution">
    <text evidence="2">The sequence shown here is derived from an EMBL/GenBank/DDBJ whole genome shotgun (WGS) entry which is preliminary data.</text>
</comment>
<dbReference type="Proteomes" id="UP000663879">
    <property type="component" value="Unassembled WGS sequence"/>
</dbReference>
<evidence type="ECO:0000259" key="1">
    <source>
        <dbReference type="Pfam" id="PF02010"/>
    </source>
</evidence>
<reference evidence="2" key="1">
    <citation type="submission" date="2021-02" db="EMBL/GenBank/DDBJ databases">
        <authorList>
            <person name="Nowell W R."/>
        </authorList>
    </citation>
    <scope>NUCLEOTIDE SEQUENCE</scope>
    <source>
        <strain evidence="2">Ploen Becks lab</strain>
    </source>
</reference>
<dbReference type="InterPro" id="IPR002859">
    <property type="entry name" value="PKD/REJ-like"/>
</dbReference>
<sequence length="213" mass="24878">MYSVECSISLNISSEFLNESYPKDILRNQEISVSAIIKPECINNYTLTYRWRILKQNTYGNDTEIQIPPNPSLETLNLKIPKDTLFYGIYKLRLEANLTVDTGYIKNLTNVFSNEIDAFVRILPSGIDIFSLENYLDFIKIGQNQSLEFQPALYSYDYDQIAKYDSVKFNFYCYVRNKSENLTFLDIKNFSLDHDIYNYSAHLTLNSECFTET</sequence>
<dbReference type="Pfam" id="PF02010">
    <property type="entry name" value="REJ"/>
    <property type="match status" value="1"/>
</dbReference>
<evidence type="ECO:0000313" key="2">
    <source>
        <dbReference type="EMBL" id="CAF1088571.1"/>
    </source>
</evidence>
<name>A0A814N5D8_9BILA</name>
<gene>
    <name evidence="2" type="ORF">OXX778_LOCUS20550</name>
</gene>
<dbReference type="AlphaFoldDB" id="A0A814N5D8"/>
<keyword evidence="3" id="KW-1185">Reference proteome</keyword>
<proteinExistence type="predicted"/>
<dbReference type="EMBL" id="CAJNOC010006921">
    <property type="protein sequence ID" value="CAF1088571.1"/>
    <property type="molecule type" value="Genomic_DNA"/>
</dbReference>